<evidence type="ECO:0000313" key="1">
    <source>
        <dbReference type="EMBL" id="SEH95299.1"/>
    </source>
</evidence>
<sequence>MPIGVDVNNQKDIQVTQLNLQKLNIDYNNKLKDILADAQALIVGLNLKKRRLLPIKN</sequence>
<accession>A0A1H6MCE4</accession>
<proteinExistence type="predicted"/>
<evidence type="ECO:0000313" key="2">
    <source>
        <dbReference type="Proteomes" id="UP000198559"/>
    </source>
</evidence>
<gene>
    <name evidence="1" type="ORF">BAZSYMB_SCAFFOLD00029_6</name>
</gene>
<name>A0A1H6MCE4_9GAMM</name>
<protein>
    <submittedName>
        <fullName evidence="1">Uncharacterized protein</fullName>
    </submittedName>
</protein>
<dbReference type="EMBL" id="CVUD02000255">
    <property type="protein sequence ID" value="SEH95299.1"/>
    <property type="molecule type" value="Genomic_DNA"/>
</dbReference>
<dbReference type="AlphaFoldDB" id="A0A1H6MCE4"/>
<organism evidence="1 2">
    <name type="scientific">Bathymodiolus azoricus thioautotrophic gill symbiont</name>
    <dbReference type="NCBI Taxonomy" id="235205"/>
    <lineage>
        <taxon>Bacteria</taxon>
        <taxon>Pseudomonadati</taxon>
        <taxon>Pseudomonadota</taxon>
        <taxon>Gammaproteobacteria</taxon>
        <taxon>sulfur-oxidizing symbionts</taxon>
    </lineage>
</organism>
<dbReference type="Proteomes" id="UP000198559">
    <property type="component" value="Unassembled WGS sequence"/>
</dbReference>
<reference evidence="2" key="1">
    <citation type="submission" date="2016-06" db="EMBL/GenBank/DDBJ databases">
        <authorList>
            <person name="Petersen J."/>
            <person name="Sayavedra L."/>
        </authorList>
    </citation>
    <scope>NUCLEOTIDE SEQUENCE [LARGE SCALE GENOMIC DNA]</scope>
    <source>
        <strain evidence="2">BazSymB</strain>
    </source>
</reference>